<evidence type="ECO:0000256" key="1">
    <source>
        <dbReference type="SAM" id="MobiDB-lite"/>
    </source>
</evidence>
<reference evidence="4" key="1">
    <citation type="submission" date="2009-01" db="EMBL/GenBank/DDBJ databases">
        <title>Complete sequence of chromosome Cyanothece sp. PCC 7425.</title>
        <authorList>
            <consortium name="US DOE Joint Genome Institute"/>
            <person name="Lucas S."/>
            <person name="Copeland A."/>
            <person name="Lapidus A."/>
            <person name="Glavina del Rio T."/>
            <person name="Dalin E."/>
            <person name="Tice H."/>
            <person name="Bruce D."/>
            <person name="Goodwin L."/>
            <person name="Pitluck S."/>
            <person name="Sims D."/>
            <person name="Meineke L."/>
            <person name="Brettin T."/>
            <person name="Detter J.C."/>
            <person name="Han C."/>
            <person name="Larimer F."/>
            <person name="Land M."/>
            <person name="Hauser L."/>
            <person name="Kyrpides N."/>
            <person name="Ovchinnikova G."/>
            <person name="Liberton M."/>
            <person name="Stoeckel J."/>
            <person name="Banerjee A."/>
            <person name="Singh A."/>
            <person name="Page L."/>
            <person name="Sato H."/>
            <person name="Zhao L."/>
            <person name="Sherman L."/>
            <person name="Pakrasi H."/>
            <person name="Richardson P."/>
        </authorList>
    </citation>
    <scope>NUCLEOTIDE SEQUENCE</scope>
    <source>
        <strain evidence="4">PCC 7425</strain>
    </source>
</reference>
<dbReference type="KEGG" id="cyn:Cyan7425_3487"/>
<dbReference type="eggNOG" id="COG3103">
    <property type="taxonomic scope" value="Bacteria"/>
</dbReference>
<feature type="transmembrane region" description="Helical" evidence="2">
    <location>
        <begin position="6"/>
        <end position="32"/>
    </location>
</feature>
<evidence type="ECO:0000313" key="4">
    <source>
        <dbReference type="EMBL" id="ACL45811.1"/>
    </source>
</evidence>
<proteinExistence type="predicted"/>
<dbReference type="OrthoDB" id="573524at2"/>
<feature type="region of interest" description="Disordered" evidence="1">
    <location>
        <begin position="38"/>
        <end position="94"/>
    </location>
</feature>
<protein>
    <submittedName>
        <fullName evidence="4">SH3 domain protein</fullName>
    </submittedName>
</protein>
<dbReference type="HOGENOM" id="CLU_137425_0_0_3"/>
<feature type="domain" description="SH3b" evidence="3">
    <location>
        <begin position="77"/>
        <end position="144"/>
    </location>
</feature>
<keyword evidence="2" id="KW-0812">Transmembrane</keyword>
<dbReference type="EMBL" id="CP001344">
    <property type="protein sequence ID" value="ACL45811.1"/>
    <property type="molecule type" value="Genomic_DNA"/>
</dbReference>
<dbReference type="SMART" id="SM00287">
    <property type="entry name" value="SH3b"/>
    <property type="match status" value="1"/>
</dbReference>
<dbReference type="STRING" id="395961.Cyan7425_3487"/>
<dbReference type="Pfam" id="PF08239">
    <property type="entry name" value="SH3_3"/>
    <property type="match status" value="1"/>
</dbReference>
<dbReference type="PROSITE" id="PS51781">
    <property type="entry name" value="SH3B"/>
    <property type="match status" value="1"/>
</dbReference>
<dbReference type="Gene3D" id="2.30.30.40">
    <property type="entry name" value="SH3 Domains"/>
    <property type="match status" value="1"/>
</dbReference>
<name>B8HQZ0_CYAP4</name>
<accession>B8HQZ0</accession>
<organism evidence="4">
    <name type="scientific">Cyanothece sp. (strain PCC 7425 / ATCC 29141)</name>
    <dbReference type="NCBI Taxonomy" id="395961"/>
    <lineage>
        <taxon>Bacteria</taxon>
        <taxon>Bacillati</taxon>
        <taxon>Cyanobacteriota</taxon>
        <taxon>Cyanophyceae</taxon>
        <taxon>Gomontiellales</taxon>
        <taxon>Cyanothecaceae</taxon>
        <taxon>Cyanothece</taxon>
    </lineage>
</organism>
<evidence type="ECO:0000256" key="2">
    <source>
        <dbReference type="SAM" id="Phobius"/>
    </source>
</evidence>
<dbReference type="InterPro" id="IPR003646">
    <property type="entry name" value="SH3-like_bac-type"/>
</dbReference>
<sequence>MNLSRVFQFLLGSTLGLGILALVVLGGGYLLVQQLSAPPPKPIFDNEGTVGKTTPSPTPTASPSPQATPEPSPSPEGKLATVEYGGGLSVRDNPTADAARIGGVEYQEEVRVLEESADQQWQRIRSESTGVEGWVKAGNLKLGE</sequence>
<keyword evidence="2" id="KW-1133">Transmembrane helix</keyword>
<dbReference type="AlphaFoldDB" id="B8HQZ0"/>
<gene>
    <name evidence="4" type="ordered locus">Cyan7425_3487</name>
</gene>
<evidence type="ECO:0000259" key="3">
    <source>
        <dbReference type="PROSITE" id="PS51781"/>
    </source>
</evidence>
<keyword evidence="2" id="KW-0472">Membrane</keyword>
<feature type="compositionally biased region" description="Pro residues" evidence="1">
    <location>
        <begin position="56"/>
        <end position="74"/>
    </location>
</feature>